<dbReference type="Proteomes" id="UP000076852">
    <property type="component" value="Chromosome 1"/>
</dbReference>
<evidence type="ECO:0000313" key="2">
    <source>
        <dbReference type="EMBL" id="ANB71773.1"/>
    </source>
</evidence>
<dbReference type="RefSeq" id="WP_063495234.1">
    <property type="nucleotide sequence ID" value="NZ_CP014578.1"/>
</dbReference>
<evidence type="ECO:0000256" key="1">
    <source>
        <dbReference type="SAM" id="MobiDB-lite"/>
    </source>
</evidence>
<keyword evidence="3" id="KW-1185">Reference proteome</keyword>
<accession>A0A167VUF5</accession>
<sequence>MYPKRHAPAVFPSVIVDVPFINRQVHPLQEGFDVVFSVLPKRLPGAVEEKIGLFEQNIVRGNAEAQGSSLTRLSDQTSTPVVWHERMKSTPTNPRKANVAGTRMS</sequence>
<dbReference type="AlphaFoldDB" id="A0A167VUF5"/>
<reference evidence="2 3" key="1">
    <citation type="journal article" date="2016" name="Gene">
        <title>PacBio SMRT assembly of a complex multi-replicon genome reveals chlorocatechol degradative operon in a region of genome plasticity.</title>
        <authorList>
            <person name="Ricker N."/>
            <person name="Shen S.Y."/>
            <person name="Goordial J."/>
            <person name="Jin S."/>
            <person name="Fulthorpe R.R."/>
        </authorList>
    </citation>
    <scope>NUCLEOTIDE SEQUENCE [LARGE SCALE GENOMIC DNA]</scope>
    <source>
        <strain evidence="2 3">OLGA172</strain>
    </source>
</reference>
<dbReference type="OrthoDB" id="9779724at2"/>
<gene>
    <name evidence="2" type="ORF">AYM40_04830</name>
</gene>
<evidence type="ECO:0000313" key="3">
    <source>
        <dbReference type="Proteomes" id="UP000076852"/>
    </source>
</evidence>
<organism evidence="2 3">
    <name type="scientific">Paraburkholderia phytofirmans OLGA172</name>
    <dbReference type="NCBI Taxonomy" id="1417228"/>
    <lineage>
        <taxon>Bacteria</taxon>
        <taxon>Pseudomonadati</taxon>
        <taxon>Pseudomonadota</taxon>
        <taxon>Betaproteobacteria</taxon>
        <taxon>Burkholderiales</taxon>
        <taxon>Burkholderiaceae</taxon>
        <taxon>Paraburkholderia</taxon>
    </lineage>
</organism>
<dbReference type="KEGG" id="buz:AYM40_04830"/>
<dbReference type="EMBL" id="CP014578">
    <property type="protein sequence ID" value="ANB71773.1"/>
    <property type="molecule type" value="Genomic_DNA"/>
</dbReference>
<protein>
    <submittedName>
        <fullName evidence="2">Uncharacterized protein</fullName>
    </submittedName>
</protein>
<proteinExistence type="predicted"/>
<feature type="region of interest" description="Disordered" evidence="1">
    <location>
        <begin position="65"/>
        <end position="105"/>
    </location>
</feature>
<name>A0A167VUF5_9BURK</name>
<feature type="compositionally biased region" description="Polar residues" evidence="1">
    <location>
        <begin position="65"/>
        <end position="80"/>
    </location>
</feature>